<sequence>MSEAPCILVLNRIAHPLVRDLMPGAEFLVVPAAPDPQIPPGAESRISAIMARLPGEVRAETIAHLPKLRVISAAGVGLQNIDIPAATRAGVVVVNHPGHGFLSVAEHAVGLMLALSRRIVEIDGRLRSDGWRARDHFLDRVSDRYGTVLFGQRLGIAGLGHVGLHTARICRLGLGMDVSAFSPSVAESVFQEHGIRRAATMADLCATADVLLLAAAYRAGRPPLLGTAELAVMKPTAILINVARGGLVDQPALVDALRTGQLAGAGLDVFDPEPPPADCPFRDMENVVVTPHVAGPSLYSALGLARSNAEQVFAVLAGRRPPHVVNPEVYDRA</sequence>
<dbReference type="Proteomes" id="UP000244940">
    <property type="component" value="Unassembled WGS sequence"/>
</dbReference>
<dbReference type="GeneID" id="94363297"/>
<evidence type="ECO:0000256" key="4">
    <source>
        <dbReference type="RuleBase" id="RU003719"/>
    </source>
</evidence>
<evidence type="ECO:0000259" key="5">
    <source>
        <dbReference type="Pfam" id="PF00389"/>
    </source>
</evidence>
<dbReference type="InterPro" id="IPR006139">
    <property type="entry name" value="D-isomer_2_OHA_DH_cat_dom"/>
</dbReference>
<dbReference type="InterPro" id="IPR036291">
    <property type="entry name" value="NAD(P)-bd_dom_sf"/>
</dbReference>
<accession>A0A2U2CHX0</accession>
<dbReference type="PANTHER" id="PTHR42789:SF1">
    <property type="entry name" value="D-ISOMER SPECIFIC 2-HYDROXYACID DEHYDROGENASE FAMILY PROTEIN (AFU_ORTHOLOGUE AFUA_6G10090)"/>
    <property type="match status" value="1"/>
</dbReference>
<dbReference type="PANTHER" id="PTHR42789">
    <property type="entry name" value="D-ISOMER SPECIFIC 2-HYDROXYACID DEHYDROGENASE FAMILY PROTEIN (AFU_ORTHOLOGUE AFUA_6G10090)"/>
    <property type="match status" value="1"/>
</dbReference>
<dbReference type="EMBL" id="QEYD01000001">
    <property type="protein sequence ID" value="PWE31480.1"/>
    <property type="molecule type" value="Genomic_DNA"/>
</dbReference>
<keyword evidence="2 4" id="KW-0560">Oxidoreductase</keyword>
<proteinExistence type="inferred from homology"/>
<keyword evidence="8" id="KW-1185">Reference proteome</keyword>
<dbReference type="InterPro" id="IPR029753">
    <property type="entry name" value="D-isomer_DH_CS"/>
</dbReference>
<dbReference type="InterPro" id="IPR006140">
    <property type="entry name" value="D-isomer_DH_NAD-bd"/>
</dbReference>
<protein>
    <submittedName>
        <fullName evidence="7">Hydroxyacid dehydrogenase</fullName>
    </submittedName>
</protein>
<keyword evidence="3" id="KW-0520">NAD</keyword>
<dbReference type="OrthoDB" id="9793626at2"/>
<evidence type="ECO:0000256" key="3">
    <source>
        <dbReference type="ARBA" id="ARBA00023027"/>
    </source>
</evidence>
<dbReference type="SUPFAM" id="SSF51735">
    <property type="entry name" value="NAD(P)-binding Rossmann-fold domains"/>
    <property type="match status" value="1"/>
</dbReference>
<comment type="caution">
    <text evidence="7">The sequence shown here is derived from an EMBL/GenBank/DDBJ whole genome shotgun (WGS) entry which is preliminary data.</text>
</comment>
<dbReference type="AlphaFoldDB" id="A0A2U2CHX0"/>
<dbReference type="Pfam" id="PF02826">
    <property type="entry name" value="2-Hacid_dh_C"/>
    <property type="match status" value="1"/>
</dbReference>
<dbReference type="GO" id="GO:0016616">
    <property type="term" value="F:oxidoreductase activity, acting on the CH-OH group of donors, NAD or NADP as acceptor"/>
    <property type="evidence" value="ECO:0007669"/>
    <property type="project" value="InterPro"/>
</dbReference>
<dbReference type="SUPFAM" id="SSF52283">
    <property type="entry name" value="Formate/glycerate dehydrogenase catalytic domain-like"/>
    <property type="match status" value="1"/>
</dbReference>
<dbReference type="Gene3D" id="3.40.50.720">
    <property type="entry name" value="NAD(P)-binding Rossmann-like Domain"/>
    <property type="match status" value="2"/>
</dbReference>
<gene>
    <name evidence="7" type="ORF">C4N9_00170</name>
</gene>
<evidence type="ECO:0000259" key="6">
    <source>
        <dbReference type="Pfam" id="PF02826"/>
    </source>
</evidence>
<reference evidence="7 8" key="1">
    <citation type="submission" date="2018-05" db="EMBL/GenBank/DDBJ databases">
        <title>Pararhodobacter marina sp. nov., isolated from deep-sea water of the Indian Ocean.</title>
        <authorList>
            <person name="Lai Q.Sr."/>
            <person name="Liu X."/>
            <person name="Shao Z."/>
        </authorList>
    </citation>
    <scope>NUCLEOTIDE SEQUENCE [LARGE SCALE GENOMIC DNA]</scope>
    <source>
        <strain evidence="7 8">CIC4N-9</strain>
    </source>
</reference>
<organism evidence="7 8">
    <name type="scientific">Pararhodobacter marinus</name>
    <dbReference type="NCBI Taxonomy" id="2184063"/>
    <lineage>
        <taxon>Bacteria</taxon>
        <taxon>Pseudomonadati</taxon>
        <taxon>Pseudomonadota</taxon>
        <taxon>Alphaproteobacteria</taxon>
        <taxon>Rhodobacterales</taxon>
        <taxon>Paracoccaceae</taxon>
        <taxon>Pararhodobacter</taxon>
    </lineage>
</organism>
<dbReference type="PROSITE" id="PS00671">
    <property type="entry name" value="D_2_HYDROXYACID_DH_3"/>
    <property type="match status" value="1"/>
</dbReference>
<comment type="similarity">
    <text evidence="1 4">Belongs to the D-isomer specific 2-hydroxyacid dehydrogenase family.</text>
</comment>
<evidence type="ECO:0000256" key="2">
    <source>
        <dbReference type="ARBA" id="ARBA00023002"/>
    </source>
</evidence>
<dbReference type="GO" id="GO:0051287">
    <property type="term" value="F:NAD binding"/>
    <property type="evidence" value="ECO:0007669"/>
    <property type="project" value="InterPro"/>
</dbReference>
<feature type="domain" description="D-isomer specific 2-hydroxyacid dehydrogenase NAD-binding" evidence="6">
    <location>
        <begin position="109"/>
        <end position="294"/>
    </location>
</feature>
<evidence type="ECO:0000256" key="1">
    <source>
        <dbReference type="ARBA" id="ARBA00005854"/>
    </source>
</evidence>
<evidence type="ECO:0000313" key="7">
    <source>
        <dbReference type="EMBL" id="PWE31480.1"/>
    </source>
</evidence>
<dbReference type="InterPro" id="IPR050857">
    <property type="entry name" value="D-2-hydroxyacid_DH"/>
</dbReference>
<feature type="domain" description="D-isomer specific 2-hydroxyacid dehydrogenase catalytic" evidence="5">
    <location>
        <begin position="46"/>
        <end position="326"/>
    </location>
</feature>
<name>A0A2U2CHX0_9RHOB</name>
<evidence type="ECO:0000313" key="8">
    <source>
        <dbReference type="Proteomes" id="UP000244940"/>
    </source>
</evidence>
<dbReference type="RefSeq" id="WP_109531281.1">
    <property type="nucleotide sequence ID" value="NZ_CAXPUO010000052.1"/>
</dbReference>
<dbReference type="Pfam" id="PF00389">
    <property type="entry name" value="2-Hacid_dh"/>
    <property type="match status" value="1"/>
</dbReference>